<dbReference type="PRINTS" id="PR00080">
    <property type="entry name" value="SDRFAMILY"/>
</dbReference>
<protein>
    <submittedName>
        <fullName evidence="4">Short-chain dehydrogenase/reductase SDR</fullName>
    </submittedName>
</protein>
<dbReference type="Gene3D" id="3.40.50.720">
    <property type="entry name" value="NAD(P)-binding Rossmann-like Domain"/>
    <property type="match status" value="1"/>
</dbReference>
<proteinExistence type="inferred from homology"/>
<gene>
    <name evidence="4" type="ORF">IMCC3088_1734</name>
</gene>
<reference evidence="4 5" key="1">
    <citation type="journal article" date="2011" name="J. Bacteriol.">
        <title>Genome sequence of strain IMCC3088, a proteorhodopsin-containing marine bacterium belonging to the OM60/NOR5 clade.</title>
        <authorList>
            <person name="Jang Y."/>
            <person name="Oh H.M."/>
            <person name="Kang I."/>
            <person name="Lee K."/>
            <person name="Yang S.J."/>
            <person name="Cho J.C."/>
        </authorList>
    </citation>
    <scope>NUCLEOTIDE SEQUENCE [LARGE SCALE GENOMIC DNA]</scope>
    <source>
        <strain evidence="4 5">IMCC3088</strain>
    </source>
</reference>
<dbReference type="PRINTS" id="PR00081">
    <property type="entry name" value="GDHRDH"/>
</dbReference>
<comment type="caution">
    <text evidence="4">The sequence shown here is derived from an EMBL/GenBank/DDBJ whole genome shotgun (WGS) entry which is preliminary data.</text>
</comment>
<dbReference type="InterPro" id="IPR002347">
    <property type="entry name" value="SDR_fam"/>
</dbReference>
<dbReference type="OrthoDB" id="20590at2"/>
<evidence type="ECO:0000256" key="1">
    <source>
        <dbReference type="ARBA" id="ARBA00006484"/>
    </source>
</evidence>
<dbReference type="PANTHER" id="PTHR44196">
    <property type="entry name" value="DEHYDROGENASE/REDUCTASE SDR FAMILY MEMBER 7B"/>
    <property type="match status" value="1"/>
</dbReference>
<dbReference type="InterPro" id="IPR036291">
    <property type="entry name" value="NAD(P)-bd_dom_sf"/>
</dbReference>
<keyword evidence="5" id="KW-1185">Reference proteome</keyword>
<dbReference type="SUPFAM" id="SSF51735">
    <property type="entry name" value="NAD(P)-binding Rossmann-fold domains"/>
    <property type="match status" value="1"/>
</dbReference>
<evidence type="ECO:0000313" key="4">
    <source>
        <dbReference type="EMBL" id="EGG29488.1"/>
    </source>
</evidence>
<name>F3L2G1_9GAMM</name>
<keyword evidence="2" id="KW-0560">Oxidoreductase</keyword>
<dbReference type="GO" id="GO:0016491">
    <property type="term" value="F:oxidoreductase activity"/>
    <property type="evidence" value="ECO:0007669"/>
    <property type="project" value="UniProtKB-KW"/>
</dbReference>
<dbReference type="AlphaFoldDB" id="F3L2G1"/>
<dbReference type="STRING" id="2518989.IMCC3088_1734"/>
<dbReference type="PROSITE" id="PS00061">
    <property type="entry name" value="ADH_SHORT"/>
    <property type="match status" value="1"/>
</dbReference>
<dbReference type="InterPro" id="IPR020904">
    <property type="entry name" value="Sc_DH/Rdtase_CS"/>
</dbReference>
<dbReference type="EMBL" id="AEIG01000049">
    <property type="protein sequence ID" value="EGG29488.1"/>
    <property type="molecule type" value="Genomic_DNA"/>
</dbReference>
<comment type="similarity">
    <text evidence="1 3">Belongs to the short-chain dehydrogenases/reductases (SDR) family.</text>
</comment>
<dbReference type="Pfam" id="PF00106">
    <property type="entry name" value="adh_short"/>
    <property type="match status" value="1"/>
</dbReference>
<dbReference type="CDD" id="cd05233">
    <property type="entry name" value="SDR_c"/>
    <property type="match status" value="1"/>
</dbReference>
<dbReference type="Proteomes" id="UP000005615">
    <property type="component" value="Unassembled WGS sequence"/>
</dbReference>
<accession>F3L2G1</accession>
<sequence length="274" mass="29098">MSRKVAFITGASRGIGAETAVQLAKAGYDIAITARTLKEGSEQTYGAVTTSLSGSLEVTAARVEEAGGRALCLTSDILKPRTVLAAIDEAVATLGPIDLLFNNACYQGPGNLSRFLEVEVEQVEAIFTGNVTTPTMAVQKVLPSMIERGSGVIINMVSGSAVNNPPVPVDQGGWSFAYPASKAALIRMVPALRIEHTEPGLRFFNVEPGFVYTQVMKANHFGEEAAARFGPTDPADVAEVIRWLATTEEAMAYHDKTIIFAPQLSKTVSESPHG</sequence>
<dbReference type="GO" id="GO:0016020">
    <property type="term" value="C:membrane"/>
    <property type="evidence" value="ECO:0007669"/>
    <property type="project" value="TreeGrafter"/>
</dbReference>
<evidence type="ECO:0000313" key="5">
    <source>
        <dbReference type="Proteomes" id="UP000005615"/>
    </source>
</evidence>
<organism evidence="4 5">
    <name type="scientific">Aequoribacter fuscus</name>
    <dbReference type="NCBI Taxonomy" id="2518989"/>
    <lineage>
        <taxon>Bacteria</taxon>
        <taxon>Pseudomonadati</taxon>
        <taxon>Pseudomonadota</taxon>
        <taxon>Gammaproteobacteria</taxon>
        <taxon>Cellvibrionales</taxon>
        <taxon>Halieaceae</taxon>
        <taxon>Aequoribacter</taxon>
    </lineage>
</organism>
<evidence type="ECO:0000256" key="3">
    <source>
        <dbReference type="RuleBase" id="RU000363"/>
    </source>
</evidence>
<evidence type="ECO:0000256" key="2">
    <source>
        <dbReference type="ARBA" id="ARBA00023002"/>
    </source>
</evidence>
<dbReference type="eggNOG" id="COG4221">
    <property type="taxonomic scope" value="Bacteria"/>
</dbReference>
<dbReference type="RefSeq" id="WP_009575967.1">
    <property type="nucleotide sequence ID" value="NZ_AEIG01000049.1"/>
</dbReference>
<dbReference type="PANTHER" id="PTHR44196:SF1">
    <property type="entry name" value="DEHYDROGENASE_REDUCTASE SDR FAMILY MEMBER 7B"/>
    <property type="match status" value="1"/>
</dbReference>